<dbReference type="InterPro" id="IPR045677">
    <property type="entry name" value="DUF6197"/>
</dbReference>
<sequence>MRLAPPTRLSTAATAPLPPPPLPQSPLLLTPDGSGLVAEIEAYLATLPSPARTPAPYACPPVCPYGRTLQPWNATHPPSDRPLLDRLLRRPPRPTPVSAADHLRLASRYLTQHGWLQGALWDPAGRVCLLGAQAAVLAHGYGSASTVQTARVQVMEVLHATGRPAASPDEYNDRPGTRQADIHQLLDRAAARAQLLGL</sequence>
<feature type="region of interest" description="Disordered" evidence="1">
    <location>
        <begin position="1"/>
        <end position="30"/>
    </location>
</feature>
<protein>
    <submittedName>
        <fullName evidence="2">Uncharacterized protein</fullName>
    </submittedName>
</protein>
<dbReference type="Pfam" id="PF19698">
    <property type="entry name" value="DUF6197"/>
    <property type="match status" value="1"/>
</dbReference>
<comment type="caution">
    <text evidence="2">The sequence shown here is derived from an EMBL/GenBank/DDBJ whole genome shotgun (WGS) entry which is preliminary data.</text>
</comment>
<evidence type="ECO:0000313" key="3">
    <source>
        <dbReference type="Proteomes" id="UP001500037"/>
    </source>
</evidence>
<dbReference type="Proteomes" id="UP001500037">
    <property type="component" value="Unassembled WGS sequence"/>
</dbReference>
<reference evidence="2 3" key="1">
    <citation type="journal article" date="2019" name="Int. J. Syst. Evol. Microbiol.">
        <title>The Global Catalogue of Microorganisms (GCM) 10K type strain sequencing project: providing services to taxonomists for standard genome sequencing and annotation.</title>
        <authorList>
            <consortium name="The Broad Institute Genomics Platform"/>
            <consortium name="The Broad Institute Genome Sequencing Center for Infectious Disease"/>
            <person name="Wu L."/>
            <person name="Ma J."/>
        </authorList>
    </citation>
    <scope>NUCLEOTIDE SEQUENCE [LARGE SCALE GENOMIC DNA]</scope>
    <source>
        <strain evidence="2 3">JCM 13004</strain>
    </source>
</reference>
<feature type="compositionally biased region" description="Low complexity" evidence="1">
    <location>
        <begin position="1"/>
        <end position="15"/>
    </location>
</feature>
<evidence type="ECO:0000313" key="2">
    <source>
        <dbReference type="EMBL" id="GAA1247854.1"/>
    </source>
</evidence>
<dbReference type="EMBL" id="BAAALF010000081">
    <property type="protein sequence ID" value="GAA1247854.1"/>
    <property type="molecule type" value="Genomic_DNA"/>
</dbReference>
<name>A0ABN1WEB4_9ACTN</name>
<dbReference type="RefSeq" id="WP_344443541.1">
    <property type="nucleotide sequence ID" value="NZ_BAAALF010000081.1"/>
</dbReference>
<proteinExistence type="predicted"/>
<accession>A0ABN1WEB4</accession>
<evidence type="ECO:0000256" key="1">
    <source>
        <dbReference type="SAM" id="MobiDB-lite"/>
    </source>
</evidence>
<organism evidence="2 3">
    <name type="scientific">Kitasatospora nipponensis</name>
    <dbReference type="NCBI Taxonomy" id="258049"/>
    <lineage>
        <taxon>Bacteria</taxon>
        <taxon>Bacillati</taxon>
        <taxon>Actinomycetota</taxon>
        <taxon>Actinomycetes</taxon>
        <taxon>Kitasatosporales</taxon>
        <taxon>Streptomycetaceae</taxon>
        <taxon>Kitasatospora</taxon>
    </lineage>
</organism>
<gene>
    <name evidence="2" type="ORF">GCM10009665_43460</name>
</gene>
<keyword evidence="3" id="KW-1185">Reference proteome</keyword>